<evidence type="ECO:0000256" key="2">
    <source>
        <dbReference type="ARBA" id="ARBA00012708"/>
    </source>
</evidence>
<dbReference type="EMBL" id="NBIV01000035">
    <property type="protein sequence ID" value="PXF46636.1"/>
    <property type="molecule type" value="Genomic_DNA"/>
</dbReference>
<name>A0A2V3IWV8_9FLOR</name>
<dbReference type="InterPro" id="IPR017853">
    <property type="entry name" value="GH"/>
</dbReference>
<comment type="similarity">
    <text evidence="1">Belongs to the glycosyl hydrolases 36 family.</text>
</comment>
<protein>
    <recommendedName>
        <fullName evidence="2">galactinol--sucrose galactosyltransferase</fullName>
        <ecNumber evidence="2">2.4.1.82</ecNumber>
    </recommendedName>
</protein>
<keyword evidence="5" id="KW-0808">Transferase</keyword>
<accession>A0A2V3IWV8</accession>
<dbReference type="GO" id="GO:0047274">
    <property type="term" value="F:galactinol-sucrose galactosyltransferase activity"/>
    <property type="evidence" value="ECO:0007669"/>
    <property type="project" value="UniProtKB-EC"/>
</dbReference>
<evidence type="ECO:0000313" key="5">
    <source>
        <dbReference type="EMBL" id="PXF46636.1"/>
    </source>
</evidence>
<keyword evidence="3" id="KW-0119">Carbohydrate metabolism</keyword>
<dbReference type="AlphaFoldDB" id="A0A2V3IWV8"/>
<keyword evidence="5" id="KW-0328">Glycosyltransferase</keyword>
<dbReference type="Proteomes" id="UP000247409">
    <property type="component" value="Unassembled WGS sequence"/>
</dbReference>
<dbReference type="SUPFAM" id="SSF51445">
    <property type="entry name" value="(Trans)glycosidases"/>
    <property type="match status" value="1"/>
</dbReference>
<evidence type="ECO:0000256" key="1">
    <source>
        <dbReference type="ARBA" id="ARBA00007240"/>
    </source>
</evidence>
<dbReference type="PANTHER" id="PTHR31268:SF32">
    <property type="entry name" value="GALACTINOL--SUCROSE GALACTOSYLTRANSFERASE 2-RELATED"/>
    <property type="match status" value="1"/>
</dbReference>
<reference evidence="5 6" key="1">
    <citation type="journal article" date="2018" name="Mol. Biol. Evol.">
        <title>Analysis of the draft genome of the red seaweed Gracilariopsis chorda provides insights into genome size evolution in Rhodophyta.</title>
        <authorList>
            <person name="Lee J."/>
            <person name="Yang E.C."/>
            <person name="Graf L."/>
            <person name="Yang J.H."/>
            <person name="Qiu H."/>
            <person name="Zel Zion U."/>
            <person name="Chan C.X."/>
            <person name="Stephens T.G."/>
            <person name="Weber A.P.M."/>
            <person name="Boo G.H."/>
            <person name="Boo S.M."/>
            <person name="Kim K.M."/>
            <person name="Shin Y."/>
            <person name="Jung M."/>
            <person name="Lee S.J."/>
            <person name="Yim H.S."/>
            <person name="Lee J.H."/>
            <person name="Bhattacharya D."/>
            <person name="Yoon H.S."/>
        </authorList>
    </citation>
    <scope>NUCLEOTIDE SEQUENCE [LARGE SCALE GENOMIC DNA]</scope>
    <source>
        <strain evidence="5 6">SKKU-2015</strain>
        <tissue evidence="5">Whole body</tissue>
    </source>
</reference>
<dbReference type="InterPro" id="IPR013785">
    <property type="entry name" value="Aldolase_TIM"/>
</dbReference>
<dbReference type="EC" id="2.4.1.82" evidence="2"/>
<keyword evidence="6" id="KW-1185">Reference proteome</keyword>
<dbReference type="Pfam" id="PF05691">
    <property type="entry name" value="Raffinose_syn"/>
    <property type="match status" value="1"/>
</dbReference>
<gene>
    <name evidence="5" type="ORF">BWQ96_03625</name>
</gene>
<dbReference type="STRING" id="448386.A0A2V3IWV8"/>
<dbReference type="InterPro" id="IPR008811">
    <property type="entry name" value="Glycosyl_hydrolases_36"/>
</dbReference>
<evidence type="ECO:0000256" key="4">
    <source>
        <dbReference type="ARBA" id="ARBA00049426"/>
    </source>
</evidence>
<dbReference type="Gene3D" id="3.20.20.70">
    <property type="entry name" value="Aldolase class I"/>
    <property type="match status" value="1"/>
</dbReference>
<sequence length="917" mass="102101">MQFHSHWNREELRCSVLSDNELKKLVLQPPQQRDNLFTLIESFCLPECYITVSLDAIPVRSASVTLSTPTSWKACPTDKHVQPIRIHYGYATSSSTWNDVQDAYFDVSSTNCYVAHINLTQNGITGLSFVLQLANGEWLKDYNGADFYVGNGHRNTPACVEVPLSSPWNPATVQLHRITSLYKQNPFWMAPDMPEARSLDSHSPNFDLLCDVQHETVFVLNELRKTHQHPQQDLSSRAGHLKARSLVEYVAILFLADAKRGLRTTLFSTGTYPAIRIESGRCESLRIDDISRAHTCYMLASPDVHTVTGDLIEEVSHRLRTFSSRRAKMRSPEWTCLMSRHQPILKSLGFCTWDAFGHNVSEAKVMDTMEWFRSRGVRFGYLILDDGWQGGGDAGPNFEHSPEAKRFTDRPCLVSYGPNRKFSGSVSVLRDEASTSVMVWTAAIGYWGGTSGSACNLQTRIVKGTISKGLRHNNIGDTKHWEKLCEVPVPTEENLSHFFNSYFGKSLSSVHKVAGLKIDAQSILETLHNGVYEDDKKTMDTRQCSLTSSYRSAITKAVSSAFPESIIVNSMACGQEVLFASGVNLSPANVCWRTSDDHAFPDLEESEGMVVWHILRNALNTILLGEIFPITDWDMFAVNDRFAKLHAVARVLSGGPLCISDRTPWNGNEGLAFLRSLITSDGTILRCSDPGQPTVDCIFEDPRRAPRKLFKVFNRSAVNGIIGIFNLHDSAVGSNMGGSFAPRDIHCFSRTPGNVSYISWICYIQRNTVSAFHHCSNDEQCFLEVLPLDAVLIHISPVIHIPLVGGLAALGKPGLLNAGAAIAAITISKKTSIEKPEHGKLNLSEPSQFISAEVVLHDSGEMLFWLDGLAAKSLLYVLHDCKHIEDVTYRIVSDIKFLLVTIPSREPRAIEFLFDST</sequence>
<dbReference type="OrthoDB" id="6014at2759"/>
<evidence type="ECO:0000313" key="6">
    <source>
        <dbReference type="Proteomes" id="UP000247409"/>
    </source>
</evidence>
<dbReference type="PANTHER" id="PTHR31268">
    <property type="match status" value="1"/>
</dbReference>
<comment type="caution">
    <text evidence="5">The sequence shown here is derived from an EMBL/GenBank/DDBJ whole genome shotgun (WGS) entry which is preliminary data.</text>
</comment>
<organism evidence="5 6">
    <name type="scientific">Gracilariopsis chorda</name>
    <dbReference type="NCBI Taxonomy" id="448386"/>
    <lineage>
        <taxon>Eukaryota</taxon>
        <taxon>Rhodophyta</taxon>
        <taxon>Florideophyceae</taxon>
        <taxon>Rhodymeniophycidae</taxon>
        <taxon>Gracilariales</taxon>
        <taxon>Gracilariaceae</taxon>
        <taxon>Gracilariopsis</taxon>
    </lineage>
</organism>
<evidence type="ECO:0000256" key="3">
    <source>
        <dbReference type="ARBA" id="ARBA00023277"/>
    </source>
</evidence>
<proteinExistence type="inferred from homology"/>
<comment type="catalytic activity">
    <reaction evidence="4">
        <text>alpha-D-galactosyl-(1-&gt;3)-1D-myo-inositol + sucrose = raffinose + myo-inositol</text>
        <dbReference type="Rhea" id="RHEA:20161"/>
        <dbReference type="ChEBI" id="CHEBI:16634"/>
        <dbReference type="ChEBI" id="CHEBI:17268"/>
        <dbReference type="ChEBI" id="CHEBI:17505"/>
        <dbReference type="ChEBI" id="CHEBI:17992"/>
        <dbReference type="EC" id="2.4.1.82"/>
    </reaction>
</comment>